<dbReference type="GO" id="GO:0046872">
    <property type="term" value="F:metal ion binding"/>
    <property type="evidence" value="ECO:0007669"/>
    <property type="project" value="UniProtKB-KW"/>
</dbReference>
<dbReference type="SUPFAM" id="SSF55124">
    <property type="entry name" value="Nitrite/Sulfite reductase N-terminal domain-like"/>
    <property type="match status" value="2"/>
</dbReference>
<dbReference type="InterPro" id="IPR036136">
    <property type="entry name" value="Nit/Sulf_reduc_fer-like_dom_sf"/>
</dbReference>
<evidence type="ECO:0000313" key="9">
    <source>
        <dbReference type="EMBL" id="ABJ15672.1"/>
    </source>
</evidence>
<proteinExistence type="predicted"/>
<evidence type="ECO:0000256" key="4">
    <source>
        <dbReference type="ARBA" id="ARBA00023002"/>
    </source>
</evidence>
<evidence type="ECO:0000259" key="7">
    <source>
        <dbReference type="Pfam" id="PF01077"/>
    </source>
</evidence>
<dbReference type="InterPro" id="IPR051329">
    <property type="entry name" value="NIR_SIR_4Fe-4S"/>
</dbReference>
<dbReference type="PANTHER" id="PTHR32439:SF9">
    <property type="entry name" value="BLR3264 PROTEIN"/>
    <property type="match status" value="1"/>
</dbReference>
<dbReference type="SUPFAM" id="SSF56014">
    <property type="entry name" value="Nitrite and sulphite reductase 4Fe-4S domain-like"/>
    <property type="match status" value="2"/>
</dbReference>
<dbReference type="InterPro" id="IPR012798">
    <property type="entry name" value="Cbl_synth_CobG-like"/>
</dbReference>
<sequence length="486" mass="51615">MPTSGGVYRCRGLSLGDSGAVAATPIRVAFLNDDQTPAPLPVPRPSPCPGLLRIVQALDGGICRIKLDAGRLDAAQARAVAAAARDCASGVIEATNRSNLQLRGVRRGEEERLVRRLLDAGLGPRHGALAGADDVRNLMLSPAAGLDPHLSLDVRPLAARLLLRLQADSRYHALSAKFAIQLDGGEDLAMLEHPHDIWLSPMPAAPTATLVFGLAGCPARDRPLAALPAERGESLVLALLDLFLERAQPQQTRMRHLLQELAGESLLEALQARLDFPLRRDERVAAWRRPPGRAWSHLGVQPQRQPGLAMVGAAAPLGRLDSACLEGLAELVERHGDGSLRLTPWQGVLLPNLAQAEAHQALLGLRGLGLLTEPDAPLARLIACSGSSACARGLADTKGDALRLAERLGPRSDLPQLHLCGCERSCAAAHRAPLTLLARSGGFYDLYRRDPCHPGFGQLLASRLTFATAADYLAALPSQPTSGKPA</sequence>
<dbReference type="Pfam" id="PF03460">
    <property type="entry name" value="NIR_SIR_ferr"/>
    <property type="match status" value="2"/>
</dbReference>
<dbReference type="GO" id="GO:0016491">
    <property type="term" value="F:oxidoreductase activity"/>
    <property type="evidence" value="ECO:0007669"/>
    <property type="project" value="UniProtKB-KW"/>
</dbReference>
<evidence type="ECO:0000313" key="10">
    <source>
        <dbReference type="Proteomes" id="UP000000653"/>
    </source>
</evidence>
<dbReference type="InterPro" id="IPR005117">
    <property type="entry name" value="NiRdtase/SiRdtase_haem-b_fer"/>
</dbReference>
<dbReference type="NCBIfam" id="TIGR02435">
    <property type="entry name" value="CobG"/>
    <property type="match status" value="1"/>
</dbReference>
<dbReference type="GO" id="GO:0020037">
    <property type="term" value="F:heme binding"/>
    <property type="evidence" value="ECO:0007669"/>
    <property type="project" value="InterPro"/>
</dbReference>
<dbReference type="EMBL" id="CP000438">
    <property type="protein sequence ID" value="ABJ15672.1"/>
    <property type="molecule type" value="Genomic_DNA"/>
</dbReference>
<dbReference type="InterPro" id="IPR045854">
    <property type="entry name" value="NO2/SO3_Rdtase_4Fe4S_sf"/>
</dbReference>
<keyword evidence="4" id="KW-0560">Oxidoreductase</keyword>
<dbReference type="KEGG" id="pau:PA14_26485"/>
<keyword evidence="1" id="KW-0004">4Fe-4S</keyword>
<dbReference type="Proteomes" id="UP000000653">
    <property type="component" value="Chromosome"/>
</dbReference>
<evidence type="ECO:0000256" key="2">
    <source>
        <dbReference type="ARBA" id="ARBA00022617"/>
    </source>
</evidence>
<dbReference type="InterPro" id="IPR006067">
    <property type="entry name" value="NO2/SO3_Rdtase_4Fe4S_dom"/>
</dbReference>
<feature type="domain" description="Nitrite/Sulfite reductase ferredoxin-like" evidence="8">
    <location>
        <begin position="62"/>
        <end position="118"/>
    </location>
</feature>
<organism evidence="9 10">
    <name type="scientific">Pseudomonas aeruginosa (strain UCBPP-PA14)</name>
    <dbReference type="NCBI Taxonomy" id="208963"/>
    <lineage>
        <taxon>Bacteria</taxon>
        <taxon>Pseudomonadati</taxon>
        <taxon>Pseudomonadota</taxon>
        <taxon>Gammaproteobacteria</taxon>
        <taxon>Pseudomonadales</taxon>
        <taxon>Pseudomonadaceae</taxon>
        <taxon>Pseudomonas</taxon>
    </lineage>
</organism>
<evidence type="ECO:0000256" key="3">
    <source>
        <dbReference type="ARBA" id="ARBA00022723"/>
    </source>
</evidence>
<protein>
    <submittedName>
        <fullName evidence="9">Probable oxidoreductase</fullName>
    </submittedName>
</protein>
<evidence type="ECO:0000256" key="6">
    <source>
        <dbReference type="ARBA" id="ARBA00023014"/>
    </source>
</evidence>
<dbReference type="AlphaFoldDB" id="A0A0H2ZLX1"/>
<reference evidence="9 10" key="1">
    <citation type="journal article" date="2006" name="Genome Biol.">
        <title>Genomic analysis reveals that Pseudomonas aeruginosa virulence is combinatorial.</title>
        <authorList>
            <person name="Lee D.G."/>
            <person name="Urbach J.M."/>
            <person name="Wu G."/>
            <person name="Liberati N.T."/>
            <person name="Feinbaum R.L."/>
            <person name="Miyata S."/>
            <person name="Diggins L.T."/>
            <person name="He J."/>
            <person name="Saucier M."/>
            <person name="Deziel E."/>
            <person name="Friedman L."/>
            <person name="Li L."/>
            <person name="Grills G."/>
            <person name="Montgomery K."/>
            <person name="Kucherlapati R."/>
            <person name="Rahme L.G."/>
            <person name="Ausubel F.M."/>
        </authorList>
    </citation>
    <scope>NUCLEOTIDE SEQUENCE [LARGE SCALE GENOMIC DNA]</scope>
    <source>
        <strain evidence="9 10">UCBPP-PA14</strain>
    </source>
</reference>
<keyword evidence="2" id="KW-0349">Heme</keyword>
<dbReference type="Pfam" id="PF01077">
    <property type="entry name" value="NIR_SIR"/>
    <property type="match status" value="1"/>
</dbReference>
<feature type="domain" description="Nitrite/sulphite reductase 4Fe-4S" evidence="7">
    <location>
        <begin position="132"/>
        <end position="275"/>
    </location>
</feature>
<name>A0A0H2ZLX1_PSEAB</name>
<feature type="domain" description="Nitrite/Sulfite reductase ferredoxin-like" evidence="8">
    <location>
        <begin position="302"/>
        <end position="360"/>
    </location>
</feature>
<keyword evidence="3" id="KW-0479">Metal-binding</keyword>
<accession>A0A0H2ZLX1</accession>
<dbReference type="GO" id="GO:0051539">
    <property type="term" value="F:4 iron, 4 sulfur cluster binding"/>
    <property type="evidence" value="ECO:0007669"/>
    <property type="project" value="UniProtKB-KW"/>
</dbReference>
<dbReference type="BioCyc" id="PAER208963:G1G74-2206-MONOMER"/>
<dbReference type="Gene3D" id="3.30.413.10">
    <property type="entry name" value="Sulfite Reductase Hemoprotein, domain 1"/>
    <property type="match status" value="2"/>
</dbReference>
<dbReference type="FunFam" id="3.30.413.10:FF:000024">
    <property type="entry name" value="Nitrite reductase"/>
    <property type="match status" value="1"/>
</dbReference>
<evidence type="ECO:0000256" key="5">
    <source>
        <dbReference type="ARBA" id="ARBA00023004"/>
    </source>
</evidence>
<gene>
    <name evidence="9" type="ordered locus">PA14_26485</name>
</gene>
<evidence type="ECO:0000259" key="8">
    <source>
        <dbReference type="Pfam" id="PF03460"/>
    </source>
</evidence>
<dbReference type="Gene3D" id="3.90.480.10">
    <property type="entry name" value="Sulfite Reductase Hemoprotein,Domain 2"/>
    <property type="match status" value="1"/>
</dbReference>
<dbReference type="HOGENOM" id="CLU_015667_3_0_6"/>
<keyword evidence="6" id="KW-0411">Iron-sulfur</keyword>
<keyword evidence="5" id="KW-0408">Iron</keyword>
<dbReference type="FunFam" id="3.30.413.10:FF:000038">
    <property type="entry name" value="Probable oxidoreductase"/>
    <property type="match status" value="1"/>
</dbReference>
<dbReference type="PANTHER" id="PTHR32439">
    <property type="entry name" value="FERREDOXIN--NITRITE REDUCTASE, CHLOROPLASTIC"/>
    <property type="match status" value="1"/>
</dbReference>
<evidence type="ECO:0000256" key="1">
    <source>
        <dbReference type="ARBA" id="ARBA00022485"/>
    </source>
</evidence>